<feature type="compositionally biased region" description="Basic and acidic residues" evidence="1">
    <location>
        <begin position="585"/>
        <end position="596"/>
    </location>
</feature>
<dbReference type="CDD" id="cd00303">
    <property type="entry name" value="retropepsin_like"/>
    <property type="match status" value="1"/>
</dbReference>
<feature type="region of interest" description="Disordered" evidence="1">
    <location>
        <begin position="1566"/>
        <end position="1598"/>
    </location>
</feature>
<dbReference type="eggNOG" id="KOG0017">
    <property type="taxonomic scope" value="Eukaryota"/>
</dbReference>
<dbReference type="EnsemblPlants" id="Bo9g081800.1">
    <property type="protein sequence ID" value="Bo9g081800.1"/>
    <property type="gene ID" value="Bo9g081800"/>
</dbReference>
<accession>A0A0D3E8H1</accession>
<feature type="compositionally biased region" description="Polar residues" evidence="1">
    <location>
        <begin position="884"/>
        <end position="897"/>
    </location>
</feature>
<sequence length="1885" mass="216450">MNPEPLLFMSSLVGGRARPRRPFPDPFSSPIQSWGNVPEADSEAVPMAPLRRLRSCFFDDGPRSEIREGDLANIRRKYLIHPSVGMRSQTEFKRAPDGVAGEVTIYEAYLEAGFWGVIPSLIDEVSYFFGFCPSQLTPLTWRTLMAIQVLGELHGFSIVVHEILYSYYFAPLANKDGFYHLRSRDSVPLVEEPSRGVRGNNPFGDGWNSRYVFVKIQEPVDYPTSWRTMDVSRPVSFAGEAVAKLIMGIPLRFRWVTFLVSREALRHSCVLGNVARSLASVIFDEYQKVKARKRRLSYIPPPRLARAALSARGLSSISSTSTEIMLNRDLLADAHRRLTSEELLLRGQNVDCLDPGIIKDGGTNALLGSLDRVWNPEESRDSLIRSGDRGLNPEVSVIGPRGQSYYAFEGVLEPGGLDPEIAGWNPEGLAQGPGVNWEPEMFYFSLGPYCLPRQDYYRYLFGFRIPPLGSWPLSSSYGVFYFCRKSLTGEKAKGTQIYDVEDNESEPEPDNEVSEGGAKTKSPMTANPWWKGSHGTKEWNHEPDHGELVAVEKPTLEECTMARDQEGRISTAKTASLQKIMESRIRDQQEHDEHMQKKMRQSSPRRNQKIERKPPDFVQYGSSKNRRFKEEDAGRRREPHLKQPASTWSRSHQTSRNFKSDDHSSYNQTMAKPKIYVFTGEGDYLEWERTVTKWLCYNRILMKDALAYVMSQLKGNVYKWLLQEEDDRRYYKEPAIITWEDLMLLLRKKYASKGHTSLKSPMKEVTSSKTVTYYIKEKTVKHSWTNTTRPFIETKHQEPVTTVSELKNAGPDSAAPIQEVQTETSMEKEKSETEQECSLFLPQSELNYNTSCDELTCLKPVQPSSLVSVSHVAKEDSAEKEPEQSTQGEELEQQKNLQSETIHESLSYDLQKHCKEFYMVTSMPELFVVVSTQYVKRFGLEKVKDFCVSNSVYDRMLKSFKELEPDKLFDQKCFQYGNKNISGHVLSFERFMNHNEKILEPVFKPTEFYFRKPCDLFARNEENSFVVNFPRHELISDYFLASTYVMKEPRKLHEPKLHHSDVRVEILKSANISVFELDCSRAKNDSKCVGLFFEDILVYNTFFDKSVAKLKLEFTVSECMNLILDDIWVCYIFFDMHNRWRNPTVLCFGDILVYNTFFDMITHLTCPKQAEKGTCEERGYNDQSINDESLAKLEMQQSNLGNCLAASFDIGAVRGSYLNNQRELTNKLDCNGNFTHQGLTLNWNHVQSFSNERVIDSTSRVILCLLCLIFSEFRTSQTYLWRPGEHAKVSDHAFKNSFITDCTDMMHLFLSKEPCADYDEALKHTRRKNKPEEDKRFKPPDLNPERHQDVTCFILIKEAPPDAAYKPKPSKNKFGIRLLLYDNFSCANLFCFSVCESSFRYASGVWRAQRISPFYQTEPVSNNAYQRVLQGVSRSLSEASCVTIRSTYFEKLESFDSFLQGLSHLFQSIIIGSHYKEIFISQHKGVLWSISSFVTLRDKFVEQFASSRDREKTLDGLYEILQHRAEHRAEPLRGYIARFNQEKVAIPEFNILTAIYAFKRGAAEERPKVVKPDQNERDERASPRPTKDFGNRSRGRYQNRPIEKAKGMAVYTWQDISHLCISKLELVNVLRQMGQQVKWPQKMKVPDSFRNPGLWYDFHHDHGHKMEDCVPLRIEVNELLKKGHLWEFLSVKAKSHLSKETSGKPTQVFPTSPPRQDRVIHVISGGSEICGISHAAAKKRTWKAKHSLETAKPKRMILGTDEINFIAKEQEKVDNGSSDNIIFQPAYPDLGLEESALTRRITPLIGFSGKVKQTTREVILPVYTEGINMSTKFLVVDCKSSYHMILGRLWIHDMGAVPSTLHQMVKFPTPWGIKAIRGVISLKLP</sequence>
<proteinExistence type="predicted"/>
<protein>
    <submittedName>
        <fullName evidence="2">Uncharacterized protein</fullName>
    </submittedName>
</protein>
<dbReference type="Gramene" id="Bo9g081800.1">
    <property type="protein sequence ID" value="Bo9g081800.1"/>
    <property type="gene ID" value="Bo9g081800"/>
</dbReference>
<feature type="region of interest" description="Disordered" evidence="1">
    <location>
        <begin position="585"/>
        <end position="665"/>
    </location>
</feature>
<reference evidence="2" key="2">
    <citation type="submission" date="2015-03" db="UniProtKB">
        <authorList>
            <consortium name="EnsemblPlants"/>
        </authorList>
    </citation>
    <scope>IDENTIFICATION</scope>
</reference>
<feature type="region of interest" description="Disordered" evidence="1">
    <location>
        <begin position="869"/>
        <end position="897"/>
    </location>
</feature>
<dbReference type="Gene3D" id="2.40.70.10">
    <property type="entry name" value="Acid Proteases"/>
    <property type="match status" value="1"/>
</dbReference>
<keyword evidence="3" id="KW-1185">Reference proteome</keyword>
<dbReference type="PANTHER" id="PTHR33240">
    <property type="entry name" value="OS08G0508500 PROTEIN"/>
    <property type="match status" value="1"/>
</dbReference>
<dbReference type="Proteomes" id="UP000032141">
    <property type="component" value="Chromosome C9"/>
</dbReference>
<dbReference type="HOGENOM" id="CLU_236144_0_0_1"/>
<feature type="compositionally biased region" description="Basic and acidic residues" evidence="1">
    <location>
        <begin position="872"/>
        <end position="883"/>
    </location>
</feature>
<organism evidence="2 3">
    <name type="scientific">Brassica oleracea var. oleracea</name>
    <dbReference type="NCBI Taxonomy" id="109376"/>
    <lineage>
        <taxon>Eukaryota</taxon>
        <taxon>Viridiplantae</taxon>
        <taxon>Streptophyta</taxon>
        <taxon>Embryophyta</taxon>
        <taxon>Tracheophyta</taxon>
        <taxon>Spermatophyta</taxon>
        <taxon>Magnoliopsida</taxon>
        <taxon>eudicotyledons</taxon>
        <taxon>Gunneridae</taxon>
        <taxon>Pentapetalae</taxon>
        <taxon>rosids</taxon>
        <taxon>malvids</taxon>
        <taxon>Brassicales</taxon>
        <taxon>Brassicaceae</taxon>
        <taxon>Brassiceae</taxon>
        <taxon>Brassica</taxon>
    </lineage>
</organism>
<evidence type="ECO:0000256" key="1">
    <source>
        <dbReference type="SAM" id="MobiDB-lite"/>
    </source>
</evidence>
<dbReference type="PANTHER" id="PTHR33240:SF8">
    <property type="entry name" value="OS03G0439900 PROTEIN"/>
    <property type="match status" value="1"/>
</dbReference>
<evidence type="ECO:0000313" key="2">
    <source>
        <dbReference type="EnsemblPlants" id="Bo9g081800.1"/>
    </source>
</evidence>
<feature type="compositionally biased region" description="Acidic residues" evidence="1">
    <location>
        <begin position="499"/>
        <end position="513"/>
    </location>
</feature>
<reference evidence="2 3" key="1">
    <citation type="journal article" date="2014" name="Genome Biol.">
        <title>Transcriptome and methylome profiling reveals relics of genome dominance in the mesopolyploid Brassica oleracea.</title>
        <authorList>
            <person name="Parkin I.A."/>
            <person name="Koh C."/>
            <person name="Tang H."/>
            <person name="Robinson S.J."/>
            <person name="Kagale S."/>
            <person name="Clarke W.E."/>
            <person name="Town C.D."/>
            <person name="Nixon J."/>
            <person name="Krishnakumar V."/>
            <person name="Bidwell S.L."/>
            <person name="Denoeud F."/>
            <person name="Belcram H."/>
            <person name="Links M.G."/>
            <person name="Just J."/>
            <person name="Clarke C."/>
            <person name="Bender T."/>
            <person name="Huebert T."/>
            <person name="Mason A.S."/>
            <person name="Pires J.C."/>
            <person name="Barker G."/>
            <person name="Moore J."/>
            <person name="Walley P.G."/>
            <person name="Manoli S."/>
            <person name="Batley J."/>
            <person name="Edwards D."/>
            <person name="Nelson M.N."/>
            <person name="Wang X."/>
            <person name="Paterson A.H."/>
            <person name="King G."/>
            <person name="Bancroft I."/>
            <person name="Chalhoub B."/>
            <person name="Sharpe A.G."/>
        </authorList>
    </citation>
    <scope>NUCLEOTIDE SEQUENCE</scope>
    <source>
        <strain evidence="2 3">cv. TO1000</strain>
    </source>
</reference>
<feature type="compositionally biased region" description="Basic and acidic residues" evidence="1">
    <location>
        <begin position="1566"/>
        <end position="1591"/>
    </location>
</feature>
<dbReference type="InterPro" id="IPR021109">
    <property type="entry name" value="Peptidase_aspartic_dom_sf"/>
</dbReference>
<feature type="region of interest" description="Disordered" evidence="1">
    <location>
        <begin position="495"/>
        <end position="538"/>
    </location>
</feature>
<name>A0A0D3E8H1_BRAOL</name>
<feature type="compositionally biased region" description="Polar residues" evidence="1">
    <location>
        <begin position="644"/>
        <end position="657"/>
    </location>
</feature>
<evidence type="ECO:0000313" key="3">
    <source>
        <dbReference type="Proteomes" id="UP000032141"/>
    </source>
</evidence>
<feature type="region of interest" description="Disordered" evidence="1">
    <location>
        <begin position="804"/>
        <end position="832"/>
    </location>
</feature>